<gene>
    <name evidence="2" type="ORF">JKP88DRAFT_315943</name>
</gene>
<organism evidence="2 3">
    <name type="scientific">Tribonema minus</name>
    <dbReference type="NCBI Taxonomy" id="303371"/>
    <lineage>
        <taxon>Eukaryota</taxon>
        <taxon>Sar</taxon>
        <taxon>Stramenopiles</taxon>
        <taxon>Ochrophyta</taxon>
        <taxon>PX clade</taxon>
        <taxon>Xanthophyceae</taxon>
        <taxon>Tribonematales</taxon>
        <taxon>Tribonemataceae</taxon>
        <taxon>Tribonema</taxon>
    </lineage>
</organism>
<comment type="caution">
    <text evidence="2">The sequence shown here is derived from an EMBL/GenBank/DDBJ whole genome shotgun (WGS) entry which is preliminary data.</text>
</comment>
<accession>A0A836CFE6</accession>
<keyword evidence="1" id="KW-0732">Signal</keyword>
<feature type="signal peptide" evidence="1">
    <location>
        <begin position="1"/>
        <end position="24"/>
    </location>
</feature>
<dbReference type="PANTHER" id="PTHR33129">
    <property type="entry name" value="PROTEIN KINASE DOMAIN-CONTAINING PROTEIN-RELATED"/>
    <property type="match status" value="1"/>
</dbReference>
<evidence type="ECO:0000313" key="3">
    <source>
        <dbReference type="Proteomes" id="UP000664859"/>
    </source>
</evidence>
<keyword evidence="3" id="KW-1185">Reference proteome</keyword>
<dbReference type="Proteomes" id="UP000664859">
    <property type="component" value="Unassembled WGS sequence"/>
</dbReference>
<name>A0A836CFE6_9STRA</name>
<dbReference type="OrthoDB" id="104224at2759"/>
<protein>
    <submittedName>
        <fullName evidence="2">Uncharacterized protein</fullName>
    </submittedName>
</protein>
<dbReference type="InterPro" id="IPR027417">
    <property type="entry name" value="P-loop_NTPase"/>
</dbReference>
<evidence type="ECO:0000256" key="1">
    <source>
        <dbReference type="SAM" id="SignalP"/>
    </source>
</evidence>
<dbReference type="InterPro" id="IPR052980">
    <property type="entry name" value="Crinkler_effector"/>
</dbReference>
<dbReference type="SUPFAM" id="SSF52540">
    <property type="entry name" value="P-loop containing nucleoside triphosphate hydrolases"/>
    <property type="match status" value="1"/>
</dbReference>
<sequence>MRCFWRLLPLVPLPHLSWLYCAMAHLSLHTHTGIYVGVALLSQCCRADLLAAMPALGPDGGGGGGSGGPAPAAVGALASKIAVTWGIDPEHELQLAINDRRAAIAAGAWGLAKQLQIYINQLTGLPSATWHSNNKVLRLAHGTYFLGRKHLKNALMLRDCYAEFEGMIQRHFNGGGIGFGVIGNAGIGKSMLSYLLLYRWACERQRVVFHKRGFTHPVLLCSDGAFELNKADLARELARSDVIYLVDGMEPADPEAARLLLIASTEQSTYWEALKPDDHITRYMDTWSLQEIETCRQLLNSDQPRHDVVARYDQWGGNVRYVLGKLDTADQKALLATINSCTVRSIGDALAGCAGARDVSSRILHLRVQPGTGYTETYLDWASPWVAQGFAYARWQNERAELQSFVGAAVSEGELDSVCGRLFEGLCHALLAAGGTFRCRDLDLPAGAAADASVVELSAVAEKLCCFFDGWSEVTGCDDGVYCRPRAKNQAAVDAAVQPGALFQMTLNKGHGISSAALAAAVASMRETSQCIKLFFVAPPECFMSFPKQTVQKGIGNARLRQCVKQYALEMPNATAYTTA</sequence>
<dbReference type="EMBL" id="JAFCMP010000186">
    <property type="protein sequence ID" value="KAG5183837.1"/>
    <property type="molecule type" value="Genomic_DNA"/>
</dbReference>
<proteinExistence type="predicted"/>
<feature type="chain" id="PRO_5033008279" evidence="1">
    <location>
        <begin position="25"/>
        <end position="580"/>
    </location>
</feature>
<evidence type="ECO:0000313" key="2">
    <source>
        <dbReference type="EMBL" id="KAG5183837.1"/>
    </source>
</evidence>
<reference evidence="2" key="1">
    <citation type="submission" date="2021-02" db="EMBL/GenBank/DDBJ databases">
        <title>First Annotated Genome of the Yellow-green Alga Tribonema minus.</title>
        <authorList>
            <person name="Mahan K.M."/>
        </authorList>
    </citation>
    <scope>NUCLEOTIDE SEQUENCE</scope>
    <source>
        <strain evidence="2">UTEX B ZZ1240</strain>
    </source>
</reference>
<dbReference type="AlphaFoldDB" id="A0A836CFE6"/>
<dbReference type="PANTHER" id="PTHR33129:SF1">
    <property type="entry name" value="ATP-BINDING PROTEIN"/>
    <property type="match status" value="1"/>
</dbReference>